<keyword evidence="1" id="KW-0812">Transmembrane</keyword>
<keyword evidence="1" id="KW-0472">Membrane</keyword>
<feature type="transmembrane region" description="Helical" evidence="1">
    <location>
        <begin position="12"/>
        <end position="32"/>
    </location>
</feature>
<reference evidence="2" key="1">
    <citation type="submission" date="2012-02" db="EMBL/GenBank/DDBJ databases">
        <title>The complete genome of Solitalea canadensis DSM 3403.</title>
        <authorList>
            <consortium name="US DOE Joint Genome Institute (JGI-PGF)"/>
            <person name="Lucas S."/>
            <person name="Copeland A."/>
            <person name="Lapidus A."/>
            <person name="Glavina del Rio T."/>
            <person name="Dalin E."/>
            <person name="Tice H."/>
            <person name="Bruce D."/>
            <person name="Goodwin L."/>
            <person name="Pitluck S."/>
            <person name="Peters L."/>
            <person name="Ovchinnikova G."/>
            <person name="Lu M."/>
            <person name="Kyrpides N."/>
            <person name="Mavromatis K."/>
            <person name="Ivanova N."/>
            <person name="Brettin T."/>
            <person name="Detter J.C."/>
            <person name="Han C."/>
            <person name="Larimer F."/>
            <person name="Land M."/>
            <person name="Hauser L."/>
            <person name="Markowitz V."/>
            <person name="Cheng J.-F."/>
            <person name="Hugenholtz P."/>
            <person name="Woyke T."/>
            <person name="Wu D."/>
            <person name="Spring S."/>
            <person name="Schroeder M."/>
            <person name="Kopitz M."/>
            <person name="Brambilla E."/>
            <person name="Klenk H.-P."/>
            <person name="Eisen J.A."/>
        </authorList>
    </citation>
    <scope>NUCLEOTIDE SEQUENCE</scope>
    <source>
        <strain evidence="2">DSM 3403</strain>
    </source>
</reference>
<dbReference type="HOGENOM" id="CLU_2048195_0_0_10"/>
<evidence type="ECO:0000313" key="3">
    <source>
        <dbReference type="Proteomes" id="UP000007590"/>
    </source>
</evidence>
<dbReference type="eggNOG" id="ENOG5034AYJ">
    <property type="taxonomic scope" value="Bacteria"/>
</dbReference>
<evidence type="ECO:0000313" key="2">
    <source>
        <dbReference type="EMBL" id="AFD06625.1"/>
    </source>
</evidence>
<proteinExistence type="predicted"/>
<gene>
    <name evidence="2" type="ordered locus">Solca_1552</name>
</gene>
<accession>H8KTQ0</accession>
<dbReference type="Proteomes" id="UP000007590">
    <property type="component" value="Chromosome"/>
</dbReference>
<dbReference type="EMBL" id="CP003349">
    <property type="protein sequence ID" value="AFD06625.1"/>
    <property type="molecule type" value="Genomic_DNA"/>
</dbReference>
<dbReference type="STRING" id="929556.Solca_1552"/>
<dbReference type="AlphaFoldDB" id="H8KTQ0"/>
<protein>
    <submittedName>
        <fullName evidence="2">Uncharacterized protein</fullName>
    </submittedName>
</protein>
<dbReference type="KEGG" id="scn:Solca_1552"/>
<keyword evidence="1" id="KW-1133">Transmembrane helix</keyword>
<name>H8KTQ0_SOLCM</name>
<keyword evidence="3" id="KW-1185">Reference proteome</keyword>
<organism evidence="2 3">
    <name type="scientific">Solitalea canadensis (strain ATCC 29591 / DSM 3403 / JCM 21819 / LMG 8368 / NBRC 15130 / NCIMB 12057 / USAM 9D)</name>
    <name type="common">Flexibacter canadensis</name>
    <dbReference type="NCBI Taxonomy" id="929556"/>
    <lineage>
        <taxon>Bacteria</taxon>
        <taxon>Pseudomonadati</taxon>
        <taxon>Bacteroidota</taxon>
        <taxon>Sphingobacteriia</taxon>
        <taxon>Sphingobacteriales</taxon>
        <taxon>Sphingobacteriaceae</taxon>
        <taxon>Solitalea</taxon>
    </lineage>
</organism>
<dbReference type="RefSeq" id="WP_014679852.1">
    <property type="nucleotide sequence ID" value="NC_017770.1"/>
</dbReference>
<sequence length="130" mass="15601">MEIKLEKTDKIILYSLFSIPAILLLIFFVWSVSSSKPVEEFKKEDDLRKEFVGRVDTLYFEKQNHNIKIAKLSNGYKYQIFRRWEIEIEIGDSLAKEKGSFFVKIYKKNGRVITLDYRDTYLKKQPIHHY</sequence>
<evidence type="ECO:0000256" key="1">
    <source>
        <dbReference type="SAM" id="Phobius"/>
    </source>
</evidence>